<protein>
    <submittedName>
        <fullName evidence="4">Gfo/Idh/MocA family oxidoreductase</fullName>
    </submittedName>
</protein>
<dbReference type="PANTHER" id="PTHR43818">
    <property type="entry name" value="BCDNA.GH03377"/>
    <property type="match status" value="1"/>
</dbReference>
<dbReference type="InterPro" id="IPR000683">
    <property type="entry name" value="Gfo/Idh/MocA-like_OxRdtase_N"/>
</dbReference>
<dbReference type="InterPro" id="IPR055170">
    <property type="entry name" value="GFO_IDH_MocA-like_dom"/>
</dbReference>
<feature type="domain" description="GFO/IDH/MocA-like oxidoreductase" evidence="3">
    <location>
        <begin position="132"/>
        <end position="254"/>
    </location>
</feature>
<reference evidence="5" key="1">
    <citation type="submission" date="2023-07" db="EMBL/GenBank/DDBJ databases">
        <title>Whole-genome sequencing of a new Methanosarcina sp. Z-7115.</title>
        <authorList>
            <person name="Zhilina T.N."/>
            <person name="Merkel A.Y."/>
        </authorList>
    </citation>
    <scope>NUCLEOTIDE SEQUENCE [LARGE SCALE GENOMIC DNA]</scope>
    <source>
        <strain evidence="5">Z-7115</strain>
    </source>
</reference>
<dbReference type="Pfam" id="PF01408">
    <property type="entry name" value="GFO_IDH_MocA"/>
    <property type="match status" value="1"/>
</dbReference>
<dbReference type="RefSeq" id="WP_310576105.1">
    <property type="nucleotide sequence ID" value="NZ_JAVKPK010000036.1"/>
</dbReference>
<dbReference type="SUPFAM" id="SSF55347">
    <property type="entry name" value="Glyceraldehyde-3-phosphate dehydrogenase-like, C-terminal domain"/>
    <property type="match status" value="1"/>
</dbReference>
<accession>A0ABU2D270</accession>
<dbReference type="SUPFAM" id="SSF51735">
    <property type="entry name" value="NAD(P)-binding Rossmann-fold domains"/>
    <property type="match status" value="1"/>
</dbReference>
<evidence type="ECO:0000313" key="4">
    <source>
        <dbReference type="EMBL" id="MDR7666078.1"/>
    </source>
</evidence>
<sequence length="341" mass="38291">MAEKINVGIVGMGKMGILHTGILNSLNGANVKAVAEKQDLILKPIRQLLPSIGTYSNYLDMIKNENLDLIYITTPTSFHINIALDCVDNSIPFFVEKPLGISVDDCKPLIEAIQKKPVINMIGYSKRFVDTFKKAKEIIDSGVLGELIYFNSSMYVSQLFSKGKGWRYKKEASGGGVLSTLAAHLVDLLIWFFGDVSLVEGHTKSYYSKDVEDFVHAYLLFEGGLEGYMDTSWSVRNYRLPEIKIEVHGEKGMLVVTDDYIKIYGDQESRWKTYYKQDLYEGVEFDLGGPEYTREDMHMIESVKQGRDSGLDIFDGFKAQKVVDGIYKSASTKSAVEGDEL</sequence>
<gene>
    <name evidence="4" type="ORF">RG963_09885</name>
</gene>
<dbReference type="Proteomes" id="UP001246244">
    <property type="component" value="Unassembled WGS sequence"/>
</dbReference>
<dbReference type="PANTHER" id="PTHR43818:SF11">
    <property type="entry name" value="BCDNA.GH03377"/>
    <property type="match status" value="1"/>
</dbReference>
<dbReference type="Gene3D" id="3.30.360.10">
    <property type="entry name" value="Dihydrodipicolinate Reductase, domain 2"/>
    <property type="match status" value="1"/>
</dbReference>
<comment type="caution">
    <text evidence="4">The sequence shown here is derived from an EMBL/GenBank/DDBJ whole genome shotgun (WGS) entry which is preliminary data.</text>
</comment>
<dbReference type="InterPro" id="IPR036291">
    <property type="entry name" value="NAD(P)-bd_dom_sf"/>
</dbReference>
<evidence type="ECO:0000256" key="1">
    <source>
        <dbReference type="ARBA" id="ARBA00023002"/>
    </source>
</evidence>
<organism evidence="4 5">
    <name type="scientific">Methanosarcina baikalica</name>
    <dbReference type="NCBI Taxonomy" id="3073890"/>
    <lineage>
        <taxon>Archaea</taxon>
        <taxon>Methanobacteriati</taxon>
        <taxon>Methanobacteriota</taxon>
        <taxon>Stenosarchaea group</taxon>
        <taxon>Methanomicrobia</taxon>
        <taxon>Methanosarcinales</taxon>
        <taxon>Methanosarcinaceae</taxon>
        <taxon>Methanosarcina</taxon>
    </lineage>
</organism>
<evidence type="ECO:0000259" key="3">
    <source>
        <dbReference type="Pfam" id="PF22725"/>
    </source>
</evidence>
<dbReference type="Gene3D" id="3.40.50.720">
    <property type="entry name" value="NAD(P)-binding Rossmann-like Domain"/>
    <property type="match status" value="1"/>
</dbReference>
<evidence type="ECO:0000259" key="2">
    <source>
        <dbReference type="Pfam" id="PF01408"/>
    </source>
</evidence>
<proteinExistence type="predicted"/>
<keyword evidence="1" id="KW-0560">Oxidoreductase</keyword>
<feature type="domain" description="Gfo/Idh/MocA-like oxidoreductase N-terminal" evidence="2">
    <location>
        <begin position="5"/>
        <end position="124"/>
    </location>
</feature>
<dbReference type="Pfam" id="PF22725">
    <property type="entry name" value="GFO_IDH_MocA_C3"/>
    <property type="match status" value="1"/>
</dbReference>
<name>A0ABU2D270_9EURY</name>
<dbReference type="EMBL" id="JAVKPK010000036">
    <property type="protein sequence ID" value="MDR7666078.1"/>
    <property type="molecule type" value="Genomic_DNA"/>
</dbReference>
<evidence type="ECO:0000313" key="5">
    <source>
        <dbReference type="Proteomes" id="UP001246244"/>
    </source>
</evidence>
<dbReference type="InterPro" id="IPR050463">
    <property type="entry name" value="Gfo/Idh/MocA_oxidrdct_glycsds"/>
</dbReference>
<keyword evidence="5" id="KW-1185">Reference proteome</keyword>